<proteinExistence type="predicted"/>
<dbReference type="EMBL" id="JAPXFL010000012">
    <property type="protein sequence ID" value="KAK9499118.1"/>
    <property type="molecule type" value="Genomic_DNA"/>
</dbReference>
<dbReference type="Proteomes" id="UP001461498">
    <property type="component" value="Unassembled WGS sequence"/>
</dbReference>
<comment type="caution">
    <text evidence="2">The sequence shown here is derived from an EMBL/GenBank/DDBJ whole genome shotgun (WGS) entry which is preliminary data.</text>
</comment>
<reference evidence="2 3" key="1">
    <citation type="submission" date="2022-12" db="EMBL/GenBank/DDBJ databases">
        <title>Chromosome-level genome assembly of true bugs.</title>
        <authorList>
            <person name="Ma L."/>
            <person name="Li H."/>
        </authorList>
    </citation>
    <scope>NUCLEOTIDE SEQUENCE [LARGE SCALE GENOMIC DNA]</scope>
    <source>
        <strain evidence="2">Lab_2022b</strain>
    </source>
</reference>
<gene>
    <name evidence="2" type="ORF">O3M35_003623</name>
</gene>
<accession>A0AAW1CN30</accession>
<evidence type="ECO:0000313" key="3">
    <source>
        <dbReference type="Proteomes" id="UP001461498"/>
    </source>
</evidence>
<protein>
    <submittedName>
        <fullName evidence="2">Uncharacterized protein</fullName>
    </submittedName>
</protein>
<name>A0AAW1CN30_9HEMI</name>
<sequence>MNAGCSSKEDNDDFPTIDTEEANKKLEEYFKLDQILGQPYFVNKPDQETYRKAMKYFDASGFSDIVLNAVGYLYEFPCPLSVAKSICKTMFSSNGEAKGLDTIQIKNEIQACSYRIELLKEEIKDWFVVCVKLLKNRKVHNPYGFADPLKFDSLHLLNAFSIYSRPEDYPDVNFSDDEPEAVVPEVNKTKDPDQDGEYEGEDAKSIEKKVQEPHPYLVEPGETFLNKSVQVKWCPFETDKDIRRECLKYADIKDGIPKDLNVYFEPIRKPHAGLLPAGKPAPPSSGKWTQTPPIPVKLEIAVLEETSEEDENCDEFSENDYDENRKRLKSSKDKGKKQGTSSKSRRYNSVSMDERKKSTNVKSKTKNSKKEKLHYKHGEKKSENYDEKRKSRKYENKTEKGPKRKIYNSPNNQ</sequence>
<feature type="compositionally biased region" description="Basic residues" evidence="1">
    <location>
        <begin position="363"/>
        <end position="379"/>
    </location>
</feature>
<feature type="compositionally biased region" description="Basic and acidic residues" evidence="1">
    <location>
        <begin position="322"/>
        <end position="333"/>
    </location>
</feature>
<feature type="compositionally biased region" description="Basic and acidic residues" evidence="1">
    <location>
        <begin position="380"/>
        <end position="401"/>
    </location>
</feature>
<feature type="compositionally biased region" description="Acidic residues" evidence="1">
    <location>
        <begin position="305"/>
        <end position="321"/>
    </location>
</feature>
<evidence type="ECO:0000256" key="1">
    <source>
        <dbReference type="SAM" id="MobiDB-lite"/>
    </source>
</evidence>
<feature type="region of interest" description="Disordered" evidence="1">
    <location>
        <begin position="274"/>
        <end position="413"/>
    </location>
</feature>
<keyword evidence="3" id="KW-1185">Reference proteome</keyword>
<evidence type="ECO:0000313" key="2">
    <source>
        <dbReference type="EMBL" id="KAK9499118.1"/>
    </source>
</evidence>
<dbReference type="AlphaFoldDB" id="A0AAW1CN30"/>
<organism evidence="2 3">
    <name type="scientific">Rhynocoris fuscipes</name>
    <dbReference type="NCBI Taxonomy" id="488301"/>
    <lineage>
        <taxon>Eukaryota</taxon>
        <taxon>Metazoa</taxon>
        <taxon>Ecdysozoa</taxon>
        <taxon>Arthropoda</taxon>
        <taxon>Hexapoda</taxon>
        <taxon>Insecta</taxon>
        <taxon>Pterygota</taxon>
        <taxon>Neoptera</taxon>
        <taxon>Paraneoptera</taxon>
        <taxon>Hemiptera</taxon>
        <taxon>Heteroptera</taxon>
        <taxon>Panheteroptera</taxon>
        <taxon>Cimicomorpha</taxon>
        <taxon>Reduviidae</taxon>
        <taxon>Harpactorinae</taxon>
        <taxon>Harpactorini</taxon>
        <taxon>Rhynocoris</taxon>
    </lineage>
</organism>